<dbReference type="Proteomes" id="UP000008177">
    <property type="component" value="Unplaced contigs"/>
</dbReference>
<name>G2Y1B2_BOTF4</name>
<dbReference type="InParanoid" id="G2Y1B2"/>
<accession>G2Y1B2</accession>
<reference evidence="2" key="1">
    <citation type="journal article" date="2011" name="PLoS Genet.">
        <title>Genomic analysis of the necrotrophic fungal pathogens Sclerotinia sclerotiorum and Botrytis cinerea.</title>
        <authorList>
            <person name="Amselem J."/>
            <person name="Cuomo C.A."/>
            <person name="van Kan J.A."/>
            <person name="Viaud M."/>
            <person name="Benito E.P."/>
            <person name="Couloux A."/>
            <person name="Coutinho P.M."/>
            <person name="de Vries R.P."/>
            <person name="Dyer P.S."/>
            <person name="Fillinger S."/>
            <person name="Fournier E."/>
            <person name="Gout L."/>
            <person name="Hahn M."/>
            <person name="Kohn L."/>
            <person name="Lapalu N."/>
            <person name="Plummer K.M."/>
            <person name="Pradier J.M."/>
            <person name="Quevillon E."/>
            <person name="Sharon A."/>
            <person name="Simon A."/>
            <person name="ten Have A."/>
            <person name="Tudzynski B."/>
            <person name="Tudzynski P."/>
            <person name="Wincker P."/>
            <person name="Andrew M."/>
            <person name="Anthouard V."/>
            <person name="Beever R.E."/>
            <person name="Beffa R."/>
            <person name="Benoit I."/>
            <person name="Bouzid O."/>
            <person name="Brault B."/>
            <person name="Chen Z."/>
            <person name="Choquer M."/>
            <person name="Collemare J."/>
            <person name="Cotton P."/>
            <person name="Danchin E.G."/>
            <person name="Da Silva C."/>
            <person name="Gautier A."/>
            <person name="Giraud C."/>
            <person name="Giraud T."/>
            <person name="Gonzalez C."/>
            <person name="Grossetete S."/>
            <person name="Guldener U."/>
            <person name="Henrissat B."/>
            <person name="Howlett B.J."/>
            <person name="Kodira C."/>
            <person name="Kretschmer M."/>
            <person name="Lappartient A."/>
            <person name="Leroch M."/>
            <person name="Levis C."/>
            <person name="Mauceli E."/>
            <person name="Neuveglise C."/>
            <person name="Oeser B."/>
            <person name="Pearson M."/>
            <person name="Poulain J."/>
            <person name="Poussereau N."/>
            <person name="Quesneville H."/>
            <person name="Rascle C."/>
            <person name="Schumacher J."/>
            <person name="Segurens B."/>
            <person name="Sexton A."/>
            <person name="Silva E."/>
            <person name="Sirven C."/>
            <person name="Soanes D.M."/>
            <person name="Talbot N.J."/>
            <person name="Templeton M."/>
            <person name="Yandava C."/>
            <person name="Yarden O."/>
            <person name="Zeng Q."/>
            <person name="Rollins J.A."/>
            <person name="Lebrun M.H."/>
            <person name="Dickman M."/>
        </authorList>
    </citation>
    <scope>NUCLEOTIDE SEQUENCE [LARGE SCALE GENOMIC DNA]</scope>
    <source>
        <strain evidence="2">T4</strain>
    </source>
</reference>
<dbReference type="EMBL" id="FQ790282">
    <property type="protein sequence ID" value="CCD46452.1"/>
    <property type="molecule type" value="Genomic_DNA"/>
</dbReference>
<proteinExistence type="predicted"/>
<dbReference type="AlphaFoldDB" id="G2Y1B2"/>
<evidence type="ECO:0000313" key="2">
    <source>
        <dbReference type="Proteomes" id="UP000008177"/>
    </source>
</evidence>
<gene>
    <name evidence="1" type="ORF">BofuT4_uP040630.1</name>
</gene>
<organism evidence="1 2">
    <name type="scientific">Botryotinia fuckeliana (strain T4)</name>
    <name type="common">Noble rot fungus</name>
    <name type="synonym">Botrytis cinerea</name>
    <dbReference type="NCBI Taxonomy" id="999810"/>
    <lineage>
        <taxon>Eukaryota</taxon>
        <taxon>Fungi</taxon>
        <taxon>Dikarya</taxon>
        <taxon>Ascomycota</taxon>
        <taxon>Pezizomycotina</taxon>
        <taxon>Leotiomycetes</taxon>
        <taxon>Helotiales</taxon>
        <taxon>Sclerotiniaceae</taxon>
        <taxon>Botrytis</taxon>
    </lineage>
</organism>
<dbReference type="HOGENOM" id="CLU_2812030_0_0_1"/>
<protein>
    <submittedName>
        <fullName evidence="1">Uncharacterized protein</fullName>
    </submittedName>
</protein>
<evidence type="ECO:0000313" key="1">
    <source>
        <dbReference type="EMBL" id="CCD46452.1"/>
    </source>
</evidence>
<sequence>MTTTYRNSVNTTECFSLVPSNVLRLSVDFRLGQLSMSLFKRVLHCGYDGSDKTFGFQSPKKLLPQSS</sequence>